<organism evidence="4 5">
    <name type="scientific">Clostridium vincentii</name>
    <dbReference type="NCBI Taxonomy" id="52704"/>
    <lineage>
        <taxon>Bacteria</taxon>
        <taxon>Bacillati</taxon>
        <taxon>Bacillota</taxon>
        <taxon>Clostridia</taxon>
        <taxon>Eubacteriales</taxon>
        <taxon>Clostridiaceae</taxon>
        <taxon>Clostridium</taxon>
    </lineage>
</organism>
<protein>
    <submittedName>
        <fullName evidence="4">Trk system potassium uptake protein TrkA</fullName>
    </submittedName>
</protein>
<dbReference type="Proteomes" id="UP000239471">
    <property type="component" value="Unassembled WGS sequence"/>
</dbReference>
<dbReference type="InterPro" id="IPR050721">
    <property type="entry name" value="Trk_Ktr_HKT_K-transport"/>
</dbReference>
<dbReference type="PANTHER" id="PTHR43833">
    <property type="entry name" value="POTASSIUM CHANNEL PROTEIN 2-RELATED-RELATED"/>
    <property type="match status" value="1"/>
</dbReference>
<evidence type="ECO:0000313" key="4">
    <source>
        <dbReference type="EMBL" id="PRR81856.1"/>
    </source>
</evidence>
<dbReference type="InterPro" id="IPR003148">
    <property type="entry name" value="RCK_N"/>
</dbReference>
<dbReference type="SUPFAM" id="SSF51735">
    <property type="entry name" value="NAD(P)-binding Rossmann-fold domains"/>
    <property type="match status" value="1"/>
</dbReference>
<dbReference type="AlphaFoldDB" id="A0A2T0BD85"/>
<dbReference type="GO" id="GO:0006813">
    <property type="term" value="P:potassium ion transport"/>
    <property type="evidence" value="ECO:0007669"/>
    <property type="project" value="InterPro"/>
</dbReference>
<keyword evidence="5" id="KW-1185">Reference proteome</keyword>
<dbReference type="EMBL" id="PVXQ01000023">
    <property type="protein sequence ID" value="PRR81856.1"/>
    <property type="molecule type" value="Genomic_DNA"/>
</dbReference>
<dbReference type="RefSeq" id="WP_242980663.1">
    <property type="nucleotide sequence ID" value="NZ_PVXQ01000023.1"/>
</dbReference>
<proteinExistence type="predicted"/>
<keyword evidence="2" id="KW-0406">Ion transport</keyword>
<evidence type="ECO:0000256" key="1">
    <source>
        <dbReference type="ARBA" id="ARBA00022448"/>
    </source>
</evidence>
<dbReference type="InterPro" id="IPR036291">
    <property type="entry name" value="NAD(P)-bd_dom_sf"/>
</dbReference>
<reference evidence="4 5" key="1">
    <citation type="submission" date="2018-03" db="EMBL/GenBank/DDBJ databases">
        <title>Genome sequence of Clostridium vincentii DSM 10228.</title>
        <authorList>
            <person name="Poehlein A."/>
            <person name="Daniel R."/>
        </authorList>
    </citation>
    <scope>NUCLEOTIDE SEQUENCE [LARGE SCALE GENOMIC DNA]</scope>
    <source>
        <strain evidence="4 5">DSM 10228</strain>
    </source>
</reference>
<sequence length="174" mass="19183">MKKNVLLVGGFHKAKLLSISLIKKGYNITIINEDYKDCLSLAENKSITVINGDGTKPYVLEDARAEDNDIAIALTQDDGDNLVICELCKKKFGVKKTVSLVNDPKKTEFFHKMGINSVVCAINTITSIIEQQAFLDEITTLIPIVDSNIIIAKVLIPQSSPVVEKKNMGNQFTE</sequence>
<keyword evidence="1" id="KW-0813">Transport</keyword>
<dbReference type="PROSITE" id="PS51201">
    <property type="entry name" value="RCK_N"/>
    <property type="match status" value="1"/>
</dbReference>
<evidence type="ECO:0000259" key="3">
    <source>
        <dbReference type="PROSITE" id="PS51201"/>
    </source>
</evidence>
<accession>A0A2T0BD85</accession>
<dbReference type="Pfam" id="PF02254">
    <property type="entry name" value="TrkA_N"/>
    <property type="match status" value="1"/>
</dbReference>
<evidence type="ECO:0000256" key="2">
    <source>
        <dbReference type="ARBA" id="ARBA00023065"/>
    </source>
</evidence>
<feature type="domain" description="RCK N-terminal" evidence="3">
    <location>
        <begin position="2"/>
        <end position="120"/>
    </location>
</feature>
<name>A0A2T0BD85_9CLOT</name>
<comment type="caution">
    <text evidence="4">The sequence shown here is derived from an EMBL/GenBank/DDBJ whole genome shotgun (WGS) entry which is preliminary data.</text>
</comment>
<dbReference type="PANTHER" id="PTHR43833:SF5">
    <property type="entry name" value="TRK SYSTEM POTASSIUM UPTAKE PROTEIN TRKA"/>
    <property type="match status" value="1"/>
</dbReference>
<dbReference type="Gene3D" id="3.40.50.720">
    <property type="entry name" value="NAD(P)-binding Rossmann-like Domain"/>
    <property type="match status" value="1"/>
</dbReference>
<gene>
    <name evidence="4" type="primary">trkA_1</name>
    <name evidence="4" type="ORF">CLVI_22020</name>
</gene>
<evidence type="ECO:0000313" key="5">
    <source>
        <dbReference type="Proteomes" id="UP000239471"/>
    </source>
</evidence>